<dbReference type="Proteomes" id="UP001363151">
    <property type="component" value="Unassembled WGS sequence"/>
</dbReference>
<reference evidence="1 2" key="1">
    <citation type="submission" date="2024-03" db="EMBL/GenBank/DDBJ databases">
        <title>Aureococcus anophagefferens CCMP1851 and Kratosvirus quantuckense: Draft genome of a second virus-susceptible host strain in the model system.</title>
        <authorList>
            <person name="Chase E."/>
            <person name="Truchon A.R."/>
            <person name="Schepens W."/>
            <person name="Wilhelm S.W."/>
        </authorList>
    </citation>
    <scope>NUCLEOTIDE SEQUENCE [LARGE SCALE GENOMIC DNA]</scope>
    <source>
        <strain evidence="1 2">CCMP1851</strain>
    </source>
</reference>
<gene>
    <name evidence="1" type="ORF">SO694_00048112</name>
</gene>
<evidence type="ECO:0000313" key="2">
    <source>
        <dbReference type="Proteomes" id="UP001363151"/>
    </source>
</evidence>
<accession>A0ABR1G7T4</accession>
<name>A0ABR1G7T4_AURAN</name>
<evidence type="ECO:0000313" key="1">
    <source>
        <dbReference type="EMBL" id="KAK7249372.1"/>
    </source>
</evidence>
<protein>
    <submittedName>
        <fullName evidence="1">Uncharacterized protein</fullName>
    </submittedName>
</protein>
<keyword evidence="2" id="KW-1185">Reference proteome</keyword>
<comment type="caution">
    <text evidence="1">The sequence shown here is derived from an EMBL/GenBank/DDBJ whole genome shotgun (WGS) entry which is preliminary data.</text>
</comment>
<dbReference type="EMBL" id="JBBJCI010000079">
    <property type="protein sequence ID" value="KAK7249372.1"/>
    <property type="molecule type" value="Genomic_DNA"/>
</dbReference>
<sequence>MPLRVGPNVTAERTSQAMTANKALCNTIMIEPGWRFDDCAKTVLDAVVARPAHSSMWTSYTWLLLVRDPLERPGESYYILTELVGVRTVDRKHNARPKGGPLSVAPVRGEWAYAKARGYDLSLEDRRLLRLANVCDLHVVDKANRMITELAAAYGYQPPRVNHA</sequence>
<organism evidence="1 2">
    <name type="scientific">Aureococcus anophagefferens</name>
    <name type="common">Harmful bloom alga</name>
    <dbReference type="NCBI Taxonomy" id="44056"/>
    <lineage>
        <taxon>Eukaryota</taxon>
        <taxon>Sar</taxon>
        <taxon>Stramenopiles</taxon>
        <taxon>Ochrophyta</taxon>
        <taxon>Pelagophyceae</taxon>
        <taxon>Pelagomonadales</taxon>
        <taxon>Pelagomonadaceae</taxon>
        <taxon>Aureococcus</taxon>
    </lineage>
</organism>
<proteinExistence type="predicted"/>